<dbReference type="OrthoDB" id="164831at2"/>
<gene>
    <name evidence="3" type="ORF">SAMN04489764_3293</name>
</gene>
<feature type="transmembrane region" description="Helical" evidence="2">
    <location>
        <begin position="30"/>
        <end position="52"/>
    </location>
</feature>
<dbReference type="AlphaFoldDB" id="A0A1H1G1B4"/>
<dbReference type="Pfam" id="PF11303">
    <property type="entry name" value="DUF3105"/>
    <property type="match status" value="1"/>
</dbReference>
<evidence type="ECO:0000256" key="2">
    <source>
        <dbReference type="SAM" id="Phobius"/>
    </source>
</evidence>
<evidence type="ECO:0000313" key="4">
    <source>
        <dbReference type="Proteomes" id="UP000217103"/>
    </source>
</evidence>
<dbReference type="STRING" id="35622.SAMN04489764_3293"/>
<feature type="region of interest" description="Disordered" evidence="1">
    <location>
        <begin position="174"/>
        <end position="193"/>
    </location>
</feature>
<dbReference type="RefSeq" id="WP_093259816.1">
    <property type="nucleotide sequence ID" value="NZ_FNKK01000002.1"/>
</dbReference>
<protein>
    <recommendedName>
        <fullName evidence="5">DUF3105 domain-containing protein</fullName>
    </recommendedName>
</protein>
<keyword evidence="2" id="KW-0812">Transmembrane</keyword>
<name>A0A1H1G1B4_9ACTN</name>
<accession>A0A1H1G1B4</accession>
<dbReference type="EMBL" id="FNKK01000002">
    <property type="protein sequence ID" value="SDR06646.1"/>
    <property type="molecule type" value="Genomic_DNA"/>
</dbReference>
<keyword evidence="4" id="KW-1185">Reference proteome</keyword>
<keyword evidence="2" id="KW-0472">Membrane</keyword>
<reference evidence="3 4" key="1">
    <citation type="submission" date="2016-10" db="EMBL/GenBank/DDBJ databases">
        <authorList>
            <person name="de Groot N.N."/>
        </authorList>
    </citation>
    <scope>NUCLEOTIDE SEQUENCE [LARGE SCALE GENOMIC DNA]</scope>
    <source>
        <strain evidence="3 4">DSM 43794</strain>
    </source>
</reference>
<feature type="region of interest" description="Disordered" evidence="1">
    <location>
        <begin position="202"/>
        <end position="262"/>
    </location>
</feature>
<sequence length="262" mass="28592">MGKDRAQARREHLARIRAEQKRRERRTAMLMWGAGGLVIALIVGLVGFYLVYERSRSSLDAVITADYQGAMHRLAKVTYKETPPMGGEHNPTWQNCGIYDEPINNENAVHSMEHGAVWITYRPDLPKEQVDKLKEIADDDYMLLSPYPGLPAPVVASAWNHQIRLTGADDPRLPRFIRKYKNGPDTPELGASCEQGTSLTAAQNPLPTVEPTPSADATPSEMPKAGEPTPSADATPSQTPEAGPTPSADATPSPTPEADEES</sequence>
<keyword evidence="2" id="KW-1133">Transmembrane helix</keyword>
<dbReference type="Proteomes" id="UP000217103">
    <property type="component" value="Unassembled WGS sequence"/>
</dbReference>
<proteinExistence type="predicted"/>
<evidence type="ECO:0008006" key="5">
    <source>
        <dbReference type="Google" id="ProtNLM"/>
    </source>
</evidence>
<dbReference type="InterPro" id="IPR021454">
    <property type="entry name" value="DUF3105"/>
</dbReference>
<evidence type="ECO:0000256" key="1">
    <source>
        <dbReference type="SAM" id="MobiDB-lite"/>
    </source>
</evidence>
<organism evidence="3 4">
    <name type="scientific">Thermostaphylospora chromogena</name>
    <dbReference type="NCBI Taxonomy" id="35622"/>
    <lineage>
        <taxon>Bacteria</taxon>
        <taxon>Bacillati</taxon>
        <taxon>Actinomycetota</taxon>
        <taxon>Actinomycetes</taxon>
        <taxon>Streptosporangiales</taxon>
        <taxon>Thermomonosporaceae</taxon>
        <taxon>Thermostaphylospora</taxon>
    </lineage>
</organism>
<evidence type="ECO:0000313" key="3">
    <source>
        <dbReference type="EMBL" id="SDR06646.1"/>
    </source>
</evidence>